<dbReference type="PANTHER" id="PTHR40079">
    <property type="entry name" value="MANNAN ENDO-1,4-BETA-MANNOSIDASE E-RELATED"/>
    <property type="match status" value="1"/>
</dbReference>
<keyword evidence="2" id="KW-0732">Signal</keyword>
<dbReference type="AlphaFoldDB" id="A0A8H3FHE5"/>
<feature type="compositionally biased region" description="Low complexity" evidence="1">
    <location>
        <begin position="128"/>
        <end position="154"/>
    </location>
</feature>
<dbReference type="PANTHER" id="PTHR40079:SF6">
    <property type="entry name" value="GH26 DOMAIN-CONTAINING PROTEIN"/>
    <property type="match status" value="1"/>
</dbReference>
<name>A0A8H3FHE5_9LECA</name>
<dbReference type="Gene3D" id="3.20.20.80">
    <property type="entry name" value="Glycosidases"/>
    <property type="match status" value="1"/>
</dbReference>
<feature type="compositionally biased region" description="Low complexity" evidence="1">
    <location>
        <begin position="108"/>
        <end position="121"/>
    </location>
</feature>
<dbReference type="GO" id="GO:0016985">
    <property type="term" value="F:mannan endo-1,4-beta-mannosidase activity"/>
    <property type="evidence" value="ECO:0007669"/>
    <property type="project" value="InterPro"/>
</dbReference>
<keyword evidence="4" id="KW-1185">Reference proteome</keyword>
<dbReference type="GO" id="GO:0006080">
    <property type="term" value="P:substituted mannan metabolic process"/>
    <property type="evidence" value="ECO:0007669"/>
    <property type="project" value="InterPro"/>
</dbReference>
<evidence type="ECO:0000313" key="3">
    <source>
        <dbReference type="EMBL" id="CAF9920916.1"/>
    </source>
</evidence>
<feature type="signal peptide" evidence="2">
    <location>
        <begin position="1"/>
        <end position="17"/>
    </location>
</feature>
<dbReference type="InterPro" id="IPR000805">
    <property type="entry name" value="Glyco_hydro_26"/>
</dbReference>
<feature type="chain" id="PRO_5034720619" description="GH26 domain-containing protein" evidence="2">
    <location>
        <begin position="18"/>
        <end position="435"/>
    </location>
</feature>
<dbReference type="SUPFAM" id="SSF51445">
    <property type="entry name" value="(Trans)glycosidases"/>
    <property type="match status" value="1"/>
</dbReference>
<feature type="region of interest" description="Disordered" evidence="1">
    <location>
        <begin position="16"/>
        <end position="154"/>
    </location>
</feature>
<evidence type="ECO:0000313" key="4">
    <source>
        <dbReference type="Proteomes" id="UP000664534"/>
    </source>
</evidence>
<comment type="caution">
    <text evidence="3">The sequence shown here is derived from an EMBL/GenBank/DDBJ whole genome shotgun (WGS) entry which is preliminary data.</text>
</comment>
<dbReference type="Proteomes" id="UP000664534">
    <property type="component" value="Unassembled WGS sequence"/>
</dbReference>
<sequence length="435" mass="44835">MKAYTLCLLALAVLSSARPKPPGGEGPGPGHWRPHPPMQQHPGEPGSPATTAFPTMSYVAGGYGGAGTGTGGYQPPAPTSSAVKKTLYEETSEYSVGRGSSPNDLNPGDSGSQSLGSGPSSVAGSEPASTSTASTGTSSTGNTTTGGTISNGKISLPAGCESVNGIGFGWLPDYNGASLADDEAAVGNLHPCFAGYYAQTGLPVWNGGKQITDNLADAQSGGKPYPIFIASVMPQGTPFDQFTKGSTVVNEIASAMTTLTAAGLTVCLRFAHEMNWYDSEAGGYIYTGTTEDFSNAWGVVSAAVKDIDGVYMFWSPNYASSGQDLVNDGWYPTSAGSIVDIIGMDIYPAGGSSFASVYSDFCSNWPSIPFIIGETGSDNGGSTTDKHDWLEQLTAQADLQACPKYLGFSWFEYLKGGTDFRIATGGNTAAEGILD</sequence>
<dbReference type="EMBL" id="CAJPDT010000026">
    <property type="protein sequence ID" value="CAF9920916.1"/>
    <property type="molecule type" value="Genomic_DNA"/>
</dbReference>
<reference evidence="3" key="1">
    <citation type="submission" date="2021-03" db="EMBL/GenBank/DDBJ databases">
        <authorList>
            <person name="Tagirdzhanova G."/>
        </authorList>
    </citation>
    <scope>NUCLEOTIDE SEQUENCE</scope>
</reference>
<gene>
    <name evidence="3" type="ORF">IMSHALPRED_005042</name>
</gene>
<organism evidence="3 4">
    <name type="scientific">Imshaugia aleurites</name>
    <dbReference type="NCBI Taxonomy" id="172621"/>
    <lineage>
        <taxon>Eukaryota</taxon>
        <taxon>Fungi</taxon>
        <taxon>Dikarya</taxon>
        <taxon>Ascomycota</taxon>
        <taxon>Pezizomycotina</taxon>
        <taxon>Lecanoromycetes</taxon>
        <taxon>OSLEUM clade</taxon>
        <taxon>Lecanoromycetidae</taxon>
        <taxon>Lecanorales</taxon>
        <taxon>Lecanorineae</taxon>
        <taxon>Parmeliaceae</taxon>
        <taxon>Imshaugia</taxon>
    </lineage>
</organism>
<dbReference type="OrthoDB" id="428177at2759"/>
<proteinExistence type="predicted"/>
<dbReference type="InterPro" id="IPR017853">
    <property type="entry name" value="GH"/>
</dbReference>
<evidence type="ECO:0008006" key="5">
    <source>
        <dbReference type="Google" id="ProtNLM"/>
    </source>
</evidence>
<evidence type="ECO:0000256" key="2">
    <source>
        <dbReference type="SAM" id="SignalP"/>
    </source>
</evidence>
<protein>
    <recommendedName>
        <fullName evidence="5">GH26 domain-containing protein</fullName>
    </recommendedName>
</protein>
<evidence type="ECO:0000256" key="1">
    <source>
        <dbReference type="SAM" id="MobiDB-lite"/>
    </source>
</evidence>
<accession>A0A8H3FHE5</accession>
<feature type="compositionally biased region" description="Gly residues" evidence="1">
    <location>
        <begin position="61"/>
        <end position="72"/>
    </location>
</feature>